<accession>A0A378JJG4</accession>
<organism evidence="4 5">
    <name type="scientific">Legionella busanensis</name>
    <dbReference type="NCBI Taxonomy" id="190655"/>
    <lineage>
        <taxon>Bacteria</taxon>
        <taxon>Pseudomonadati</taxon>
        <taxon>Pseudomonadota</taxon>
        <taxon>Gammaproteobacteria</taxon>
        <taxon>Legionellales</taxon>
        <taxon>Legionellaceae</taxon>
        <taxon>Legionella</taxon>
    </lineage>
</organism>
<feature type="domain" description="DUF1731" evidence="3">
    <location>
        <begin position="255"/>
        <end position="300"/>
    </location>
</feature>
<dbReference type="Pfam" id="PF01370">
    <property type="entry name" value="Epimerase"/>
    <property type="match status" value="1"/>
</dbReference>
<dbReference type="SUPFAM" id="SSF51735">
    <property type="entry name" value="NAD(P)-binding Rossmann-fold domains"/>
    <property type="match status" value="1"/>
</dbReference>
<dbReference type="Proteomes" id="UP000254794">
    <property type="component" value="Unassembled WGS sequence"/>
</dbReference>
<sequence>MNILIAGGTGFIGRELINALKHKYTITVLGRNQAKLKATFPDLPHLTWADLPEHSAQSYDSVINLSGYNIAASRWSPKVKQEIISSRVDTTTDLINWIINTQAKPRFFVANAVGIYGAEAHHDETGFDEDTVIDRQHPKDFLSEIGIKWEQALQPALDYGLESVITRFGVVLKRGEGILKKLEFSFKLGLGSVIGEGQQIMSWVHINDVIAAFLFLFDHSNLKGTFNVTSPNPITQKEFAQALAKSMHRPLMLKMPAPIVKLLFGEMGDYLLLRGQRVLPKRLLEAGFKFNHPYIDEALQVN</sequence>
<evidence type="ECO:0000313" key="4">
    <source>
        <dbReference type="EMBL" id="STX50359.1"/>
    </source>
</evidence>
<dbReference type="PANTHER" id="PTHR11092:SF0">
    <property type="entry name" value="EPIMERASE FAMILY PROTEIN SDR39U1"/>
    <property type="match status" value="1"/>
</dbReference>
<name>A0A378JJG4_9GAMM</name>
<reference evidence="4 5" key="1">
    <citation type="submission" date="2018-06" db="EMBL/GenBank/DDBJ databases">
        <authorList>
            <consortium name="Pathogen Informatics"/>
            <person name="Doyle S."/>
        </authorList>
    </citation>
    <scope>NUCLEOTIDE SEQUENCE [LARGE SCALE GENOMIC DNA]</scope>
    <source>
        <strain evidence="4 5">NCTC13316</strain>
    </source>
</reference>
<dbReference type="InterPro" id="IPR001509">
    <property type="entry name" value="Epimerase_deHydtase"/>
</dbReference>
<keyword evidence="5" id="KW-1185">Reference proteome</keyword>
<gene>
    <name evidence="4" type="ORF">NCTC13316_00440</name>
</gene>
<evidence type="ECO:0000259" key="3">
    <source>
        <dbReference type="Pfam" id="PF08338"/>
    </source>
</evidence>
<dbReference type="AlphaFoldDB" id="A0A378JJG4"/>
<dbReference type="InterPro" id="IPR036291">
    <property type="entry name" value="NAD(P)-bd_dom_sf"/>
</dbReference>
<proteinExistence type="inferred from homology"/>
<evidence type="ECO:0000259" key="2">
    <source>
        <dbReference type="Pfam" id="PF01370"/>
    </source>
</evidence>
<comment type="similarity">
    <text evidence="1">Belongs to the NAD(P)-dependent epimerase/dehydratase family. SDR39U1 subfamily.</text>
</comment>
<dbReference type="PANTHER" id="PTHR11092">
    <property type="entry name" value="SUGAR NUCLEOTIDE EPIMERASE RELATED"/>
    <property type="match status" value="1"/>
</dbReference>
<dbReference type="Pfam" id="PF08338">
    <property type="entry name" value="DUF1731"/>
    <property type="match status" value="1"/>
</dbReference>
<evidence type="ECO:0000313" key="5">
    <source>
        <dbReference type="Proteomes" id="UP000254794"/>
    </source>
</evidence>
<dbReference type="InterPro" id="IPR010099">
    <property type="entry name" value="SDR39U1"/>
</dbReference>
<dbReference type="Gene3D" id="3.40.50.720">
    <property type="entry name" value="NAD(P)-binding Rossmann-like Domain"/>
    <property type="match status" value="1"/>
</dbReference>
<dbReference type="InterPro" id="IPR013549">
    <property type="entry name" value="DUF1731"/>
</dbReference>
<dbReference type="OrthoDB" id="9801773at2"/>
<dbReference type="RefSeq" id="WP_115330084.1">
    <property type="nucleotide sequence ID" value="NZ_CAAAHP010000004.1"/>
</dbReference>
<evidence type="ECO:0000256" key="1">
    <source>
        <dbReference type="ARBA" id="ARBA00009353"/>
    </source>
</evidence>
<feature type="domain" description="NAD-dependent epimerase/dehydratase" evidence="2">
    <location>
        <begin position="3"/>
        <end position="228"/>
    </location>
</feature>
<dbReference type="EMBL" id="UGOD01000001">
    <property type="protein sequence ID" value="STX50359.1"/>
    <property type="molecule type" value="Genomic_DNA"/>
</dbReference>
<dbReference type="NCBIfam" id="TIGR01777">
    <property type="entry name" value="yfcH"/>
    <property type="match status" value="1"/>
</dbReference>
<protein>
    <submittedName>
        <fullName evidence="4">Nucleoside-diphosphate sugar epimerase</fullName>
    </submittedName>
</protein>